<evidence type="ECO:0000313" key="3">
    <source>
        <dbReference type="EMBL" id="PDS26871.1"/>
    </source>
</evidence>
<gene>
    <name evidence="3" type="ORF">B0A77_01255</name>
</gene>
<keyword evidence="1 3" id="KW-0436">Ligase</keyword>
<proteinExistence type="predicted"/>
<name>A0A2H3KER8_9FLAO</name>
<evidence type="ECO:0000313" key="4">
    <source>
        <dbReference type="Proteomes" id="UP000220828"/>
    </source>
</evidence>
<dbReference type="OrthoDB" id="9807064at2"/>
<accession>A0A2H3KER8</accession>
<dbReference type="AlphaFoldDB" id="A0A2H3KER8"/>
<dbReference type="Proteomes" id="UP000220828">
    <property type="component" value="Unassembled WGS sequence"/>
</dbReference>
<dbReference type="NCBIfam" id="TIGR00121">
    <property type="entry name" value="birA_ligase"/>
    <property type="match status" value="1"/>
</dbReference>
<dbReference type="PANTHER" id="PTHR12835">
    <property type="entry name" value="BIOTIN PROTEIN LIGASE"/>
    <property type="match status" value="1"/>
</dbReference>
<sequence>MNIIKLNAIDSTNDYLKRLSSTQVLENFTVVTAENQTNGKGQMGAKWNSENGKNLIVSILIKNILKQTSDIFNLNVAITTAIATTLIDIDIPHISIKWPNDILSDSKKIAGILIENTLKTDGSIISIIGFGLNINQTSFENLPQASSLCNITHQIYDKDLILSNIIENIQFNISLLSKGINVILWEKYHDLLFKKNIFMPFKDSNHQTFMGKIVGVNAHGKLEIVLENNIIKTFDLKEITMLY</sequence>
<feature type="domain" description="BPL/LPL catalytic" evidence="2">
    <location>
        <begin position="1"/>
        <end position="177"/>
    </location>
</feature>
<dbReference type="Gene3D" id="3.30.930.10">
    <property type="entry name" value="Bira Bifunctional Protein, Domain 2"/>
    <property type="match status" value="1"/>
</dbReference>
<dbReference type="CDD" id="cd16442">
    <property type="entry name" value="BPL"/>
    <property type="match status" value="1"/>
</dbReference>
<dbReference type="EMBL" id="PCMW01000007">
    <property type="protein sequence ID" value="PDS26871.1"/>
    <property type="molecule type" value="Genomic_DNA"/>
</dbReference>
<evidence type="ECO:0000256" key="1">
    <source>
        <dbReference type="ARBA" id="ARBA00022598"/>
    </source>
</evidence>
<evidence type="ECO:0000259" key="2">
    <source>
        <dbReference type="PROSITE" id="PS51733"/>
    </source>
</evidence>
<dbReference type="SUPFAM" id="SSF55681">
    <property type="entry name" value="Class II aaRS and biotin synthetases"/>
    <property type="match status" value="1"/>
</dbReference>
<dbReference type="GO" id="GO:0004077">
    <property type="term" value="F:biotin--[biotin carboxyl-carrier protein] ligase activity"/>
    <property type="evidence" value="ECO:0007669"/>
    <property type="project" value="InterPro"/>
</dbReference>
<comment type="caution">
    <text evidence="3">The sequence shown here is derived from an EMBL/GenBank/DDBJ whole genome shotgun (WGS) entry which is preliminary data.</text>
</comment>
<dbReference type="RefSeq" id="WP_097553276.1">
    <property type="nucleotide sequence ID" value="NZ_PCMW01000007.1"/>
</dbReference>
<dbReference type="InterPro" id="IPR004408">
    <property type="entry name" value="Biotin_CoA_COase_ligase"/>
</dbReference>
<reference evidence="3 4" key="1">
    <citation type="submission" date="2017-09" db="EMBL/GenBank/DDBJ databases">
        <title>Whole genomes of Flavobacteriaceae.</title>
        <authorList>
            <person name="Stine C."/>
            <person name="Li C."/>
            <person name="Tadesse D."/>
        </authorList>
    </citation>
    <scope>NUCLEOTIDE SEQUENCE [LARGE SCALE GENOMIC DNA]</scope>
    <source>
        <strain evidence="3 4">ATCC 35036</strain>
    </source>
</reference>
<dbReference type="GO" id="GO:0005737">
    <property type="term" value="C:cytoplasm"/>
    <property type="evidence" value="ECO:0007669"/>
    <property type="project" value="TreeGrafter"/>
</dbReference>
<dbReference type="PROSITE" id="PS51733">
    <property type="entry name" value="BPL_LPL_CATALYTIC"/>
    <property type="match status" value="1"/>
</dbReference>
<protein>
    <submittedName>
        <fullName evidence="3">Biotin--[acetyl-CoA-carboxylase] ligase</fullName>
    </submittedName>
</protein>
<dbReference type="InterPro" id="IPR004143">
    <property type="entry name" value="BPL_LPL_catalytic"/>
</dbReference>
<dbReference type="Pfam" id="PF03099">
    <property type="entry name" value="BPL_LplA_LipB"/>
    <property type="match status" value="1"/>
</dbReference>
<dbReference type="PANTHER" id="PTHR12835:SF5">
    <property type="entry name" value="BIOTIN--PROTEIN LIGASE"/>
    <property type="match status" value="1"/>
</dbReference>
<organism evidence="3 4">
    <name type="scientific">Flavobacterium branchiophilum</name>
    <dbReference type="NCBI Taxonomy" id="55197"/>
    <lineage>
        <taxon>Bacteria</taxon>
        <taxon>Pseudomonadati</taxon>
        <taxon>Bacteroidota</taxon>
        <taxon>Flavobacteriia</taxon>
        <taxon>Flavobacteriales</taxon>
        <taxon>Flavobacteriaceae</taxon>
        <taxon>Flavobacterium</taxon>
    </lineage>
</organism>
<dbReference type="InterPro" id="IPR045864">
    <property type="entry name" value="aa-tRNA-synth_II/BPL/LPL"/>
</dbReference>